<accession>A0ABW2Y6F7</accession>
<proteinExistence type="predicted"/>
<dbReference type="SMART" id="SM00448">
    <property type="entry name" value="REC"/>
    <property type="match status" value="1"/>
</dbReference>
<sequence length="153" mass="17186">MNRDDVFASRILLVDDEDANLRLLEDLLAREGFHQVVATTDPTRVADLVRAFSPDLVLLDLKMPEMDGYAVLEALGRTLDPRDFLPVIVLTADPSRSARHRALGLGAKDYLTKPFDPFEVALRVWNALETRLLFKELRALLPEHAAPPRWTGG</sequence>
<keyword evidence="5" id="KW-1185">Reference proteome</keyword>
<protein>
    <submittedName>
        <fullName evidence="4">Response regulator</fullName>
    </submittedName>
</protein>
<feature type="modified residue" description="4-aspartylphosphate" evidence="2">
    <location>
        <position position="60"/>
    </location>
</feature>
<dbReference type="InterPro" id="IPR050595">
    <property type="entry name" value="Bact_response_regulator"/>
</dbReference>
<name>A0ABW2Y6F7_9GAMM</name>
<evidence type="ECO:0000313" key="5">
    <source>
        <dbReference type="Proteomes" id="UP001597110"/>
    </source>
</evidence>
<dbReference type="InterPro" id="IPR011006">
    <property type="entry name" value="CheY-like_superfamily"/>
</dbReference>
<dbReference type="EMBL" id="JBHTIF010000001">
    <property type="protein sequence ID" value="MFD0724112.1"/>
    <property type="molecule type" value="Genomic_DNA"/>
</dbReference>
<dbReference type="PROSITE" id="PS50110">
    <property type="entry name" value="RESPONSE_REGULATORY"/>
    <property type="match status" value="1"/>
</dbReference>
<dbReference type="RefSeq" id="WP_386821792.1">
    <property type="nucleotide sequence ID" value="NZ_JBHTIF010000001.1"/>
</dbReference>
<evidence type="ECO:0000256" key="2">
    <source>
        <dbReference type="PROSITE-ProRule" id="PRU00169"/>
    </source>
</evidence>
<gene>
    <name evidence="4" type="ORF">ACFQ0E_00725</name>
</gene>
<dbReference type="SUPFAM" id="SSF52172">
    <property type="entry name" value="CheY-like"/>
    <property type="match status" value="1"/>
</dbReference>
<evidence type="ECO:0000313" key="4">
    <source>
        <dbReference type="EMBL" id="MFD0724112.1"/>
    </source>
</evidence>
<comment type="caution">
    <text evidence="4">The sequence shown here is derived from an EMBL/GenBank/DDBJ whole genome shotgun (WGS) entry which is preliminary data.</text>
</comment>
<keyword evidence="1 2" id="KW-0597">Phosphoprotein</keyword>
<dbReference type="Proteomes" id="UP001597110">
    <property type="component" value="Unassembled WGS sequence"/>
</dbReference>
<reference evidence="5" key="1">
    <citation type="journal article" date="2019" name="Int. J. Syst. Evol. Microbiol.">
        <title>The Global Catalogue of Microorganisms (GCM) 10K type strain sequencing project: providing services to taxonomists for standard genome sequencing and annotation.</title>
        <authorList>
            <consortium name="The Broad Institute Genomics Platform"/>
            <consortium name="The Broad Institute Genome Sequencing Center for Infectious Disease"/>
            <person name="Wu L."/>
            <person name="Ma J."/>
        </authorList>
    </citation>
    <scope>NUCLEOTIDE SEQUENCE [LARGE SCALE GENOMIC DNA]</scope>
    <source>
        <strain evidence="5">CCUG 55585</strain>
    </source>
</reference>
<organism evidence="4 5">
    <name type="scientific">Lysobacter brunescens</name>
    <dbReference type="NCBI Taxonomy" id="262323"/>
    <lineage>
        <taxon>Bacteria</taxon>
        <taxon>Pseudomonadati</taxon>
        <taxon>Pseudomonadota</taxon>
        <taxon>Gammaproteobacteria</taxon>
        <taxon>Lysobacterales</taxon>
        <taxon>Lysobacteraceae</taxon>
        <taxon>Lysobacter</taxon>
    </lineage>
</organism>
<dbReference type="PANTHER" id="PTHR44591">
    <property type="entry name" value="STRESS RESPONSE REGULATOR PROTEIN 1"/>
    <property type="match status" value="1"/>
</dbReference>
<dbReference type="Pfam" id="PF00072">
    <property type="entry name" value="Response_reg"/>
    <property type="match status" value="1"/>
</dbReference>
<feature type="domain" description="Response regulatory" evidence="3">
    <location>
        <begin position="10"/>
        <end position="128"/>
    </location>
</feature>
<dbReference type="InterPro" id="IPR001789">
    <property type="entry name" value="Sig_transdc_resp-reg_receiver"/>
</dbReference>
<dbReference type="Gene3D" id="3.40.50.2300">
    <property type="match status" value="1"/>
</dbReference>
<evidence type="ECO:0000259" key="3">
    <source>
        <dbReference type="PROSITE" id="PS50110"/>
    </source>
</evidence>
<evidence type="ECO:0000256" key="1">
    <source>
        <dbReference type="ARBA" id="ARBA00022553"/>
    </source>
</evidence>
<dbReference type="PANTHER" id="PTHR44591:SF3">
    <property type="entry name" value="RESPONSE REGULATORY DOMAIN-CONTAINING PROTEIN"/>
    <property type="match status" value="1"/>
</dbReference>